<accession>A0A508B417</accession>
<sequence length="139" mass="15138">MAGKTISVWLKGDEAERFQSAADERALSLPAFLKRAADTALDTPDPREALRAFATELRADLRADLRGEAAKVAEAVALIAERQEELRGLFHRFLNDLNEQQINAVKVAVEVGRQHGQAEAMQAMGAKPSYRSSSPPPLG</sequence>
<reference evidence="1 2" key="1">
    <citation type="submission" date="2019-10" db="EMBL/GenBank/DDBJ databases">
        <title>Lysobacter alkalisoli sp. nov., isolated from saline-alkaline soil.</title>
        <authorList>
            <person name="Sun J.-Q."/>
        </authorList>
    </citation>
    <scope>NUCLEOTIDE SEQUENCE [LARGE SCALE GENOMIC DNA]</scope>
    <source>
        <strain evidence="1 2">KCTC 42381</strain>
    </source>
</reference>
<organism evidence="1 2">
    <name type="scientific">Marilutibacter maris</name>
    <dbReference type="NCBI Taxonomy" id="1605891"/>
    <lineage>
        <taxon>Bacteria</taxon>
        <taxon>Pseudomonadati</taxon>
        <taxon>Pseudomonadota</taxon>
        <taxon>Gammaproteobacteria</taxon>
        <taxon>Lysobacterales</taxon>
        <taxon>Lysobacteraceae</taxon>
        <taxon>Marilutibacter</taxon>
    </lineage>
</organism>
<dbReference type="AlphaFoldDB" id="A0A508B417"/>
<protein>
    <submittedName>
        <fullName evidence="1">Uncharacterized protein</fullName>
    </submittedName>
</protein>
<gene>
    <name evidence="1" type="ORF">FKV24_000670</name>
</gene>
<dbReference type="EMBL" id="VICD02000006">
    <property type="protein sequence ID" value="KAB8198712.1"/>
    <property type="molecule type" value="Genomic_DNA"/>
</dbReference>
<evidence type="ECO:0000313" key="2">
    <source>
        <dbReference type="Proteomes" id="UP000320431"/>
    </source>
</evidence>
<dbReference type="RefSeq" id="WP_141480803.1">
    <property type="nucleotide sequence ID" value="NZ_VICD02000006.1"/>
</dbReference>
<evidence type="ECO:0000313" key="1">
    <source>
        <dbReference type="EMBL" id="KAB8198712.1"/>
    </source>
</evidence>
<dbReference type="Proteomes" id="UP000320431">
    <property type="component" value="Unassembled WGS sequence"/>
</dbReference>
<comment type="caution">
    <text evidence="1">The sequence shown here is derived from an EMBL/GenBank/DDBJ whole genome shotgun (WGS) entry which is preliminary data.</text>
</comment>
<proteinExistence type="predicted"/>
<name>A0A508B417_9GAMM</name>